<sequence length="147" mass="16280">MARSLSQALTPTRLIHLSSSARLLSRRLLSDMPEPVEESDKERIAMKKLEDAIHRIIVKRSEPHWLPFVPGSSYWVPPKSKARGVAQVIGKLLNGSSSPSMSKEQALTLTCNRGWPSSAYFLEGASHAPLEGETVTKHTFQSEDEEG</sequence>
<proteinExistence type="predicted"/>
<accession>A0A7C9E4S8</accession>
<reference evidence="1" key="1">
    <citation type="journal article" date="2013" name="J. Plant Res.">
        <title>Effect of fungi and light on seed germination of three Opuntia species from semiarid lands of central Mexico.</title>
        <authorList>
            <person name="Delgado-Sanchez P."/>
            <person name="Jimenez-Bremont J.F."/>
            <person name="Guerrero-Gonzalez Mde L."/>
            <person name="Flores J."/>
        </authorList>
    </citation>
    <scope>NUCLEOTIDE SEQUENCE</scope>
    <source>
        <tissue evidence="1">Cladode</tissue>
    </source>
</reference>
<dbReference type="EMBL" id="GISG01187912">
    <property type="protein sequence ID" value="MBA4655465.1"/>
    <property type="molecule type" value="Transcribed_RNA"/>
</dbReference>
<dbReference type="PANTHER" id="PTHR33972:SF2">
    <property type="entry name" value="OS04G0606700 PROTEIN"/>
    <property type="match status" value="1"/>
</dbReference>
<dbReference type="AlphaFoldDB" id="A0A7C9E4S8"/>
<protein>
    <submittedName>
        <fullName evidence="1">Uncharacterized protein</fullName>
    </submittedName>
</protein>
<name>A0A7C9E4S8_OPUST</name>
<dbReference type="PANTHER" id="PTHR33972">
    <property type="entry name" value="EXPRESSED PROTEIN"/>
    <property type="match status" value="1"/>
</dbReference>
<reference evidence="1" key="2">
    <citation type="submission" date="2020-07" db="EMBL/GenBank/DDBJ databases">
        <authorList>
            <person name="Vera ALvarez R."/>
            <person name="Arias-Moreno D.M."/>
            <person name="Jimenez-Jacinto V."/>
            <person name="Jimenez-Bremont J.F."/>
            <person name="Swaminathan K."/>
            <person name="Moose S.P."/>
            <person name="Guerrero-Gonzalez M.L."/>
            <person name="Marino-Ramirez L."/>
            <person name="Landsman D."/>
            <person name="Rodriguez-Kessler M."/>
            <person name="Delgado-Sanchez P."/>
        </authorList>
    </citation>
    <scope>NUCLEOTIDE SEQUENCE</scope>
    <source>
        <tissue evidence="1">Cladode</tissue>
    </source>
</reference>
<evidence type="ECO:0000313" key="1">
    <source>
        <dbReference type="EMBL" id="MBA4655465.1"/>
    </source>
</evidence>
<organism evidence="1">
    <name type="scientific">Opuntia streptacantha</name>
    <name type="common">Prickly pear cactus</name>
    <name type="synonym">Opuntia cardona</name>
    <dbReference type="NCBI Taxonomy" id="393608"/>
    <lineage>
        <taxon>Eukaryota</taxon>
        <taxon>Viridiplantae</taxon>
        <taxon>Streptophyta</taxon>
        <taxon>Embryophyta</taxon>
        <taxon>Tracheophyta</taxon>
        <taxon>Spermatophyta</taxon>
        <taxon>Magnoliopsida</taxon>
        <taxon>eudicotyledons</taxon>
        <taxon>Gunneridae</taxon>
        <taxon>Pentapetalae</taxon>
        <taxon>Caryophyllales</taxon>
        <taxon>Cactineae</taxon>
        <taxon>Cactaceae</taxon>
        <taxon>Opuntioideae</taxon>
        <taxon>Opuntia</taxon>
    </lineage>
</organism>